<dbReference type="Gene3D" id="1.10.238.10">
    <property type="entry name" value="EF-hand"/>
    <property type="match status" value="1"/>
</dbReference>
<dbReference type="InterPro" id="IPR011992">
    <property type="entry name" value="EF-hand-dom_pair"/>
</dbReference>
<name>A0AAV4G2L1_9GAST</name>
<evidence type="ECO:0000313" key="3">
    <source>
        <dbReference type="Proteomes" id="UP000762676"/>
    </source>
</evidence>
<organism evidence="2 3">
    <name type="scientific">Elysia marginata</name>
    <dbReference type="NCBI Taxonomy" id="1093978"/>
    <lineage>
        <taxon>Eukaryota</taxon>
        <taxon>Metazoa</taxon>
        <taxon>Spiralia</taxon>
        <taxon>Lophotrochozoa</taxon>
        <taxon>Mollusca</taxon>
        <taxon>Gastropoda</taxon>
        <taxon>Heterobranchia</taxon>
        <taxon>Euthyneura</taxon>
        <taxon>Panpulmonata</taxon>
        <taxon>Sacoglossa</taxon>
        <taxon>Placobranchoidea</taxon>
        <taxon>Plakobranchidae</taxon>
        <taxon>Elysia</taxon>
    </lineage>
</organism>
<keyword evidence="3" id="KW-1185">Reference proteome</keyword>
<dbReference type="Pfam" id="PF13499">
    <property type="entry name" value="EF-hand_7"/>
    <property type="match status" value="1"/>
</dbReference>
<dbReference type="PROSITE" id="PS50222">
    <property type="entry name" value="EF_HAND_2"/>
    <property type="match status" value="1"/>
</dbReference>
<dbReference type="CDD" id="cd00051">
    <property type="entry name" value="EFh"/>
    <property type="match status" value="1"/>
</dbReference>
<dbReference type="Proteomes" id="UP000762676">
    <property type="component" value="Unassembled WGS sequence"/>
</dbReference>
<dbReference type="InterPro" id="IPR002048">
    <property type="entry name" value="EF_hand_dom"/>
</dbReference>
<protein>
    <submittedName>
        <fullName evidence="2">Troponin C, skeletal muscle</fullName>
    </submittedName>
</protein>
<dbReference type="AlphaFoldDB" id="A0AAV4G2L1"/>
<evidence type="ECO:0000313" key="2">
    <source>
        <dbReference type="EMBL" id="GFR79260.1"/>
    </source>
</evidence>
<proteinExistence type="predicted"/>
<gene>
    <name evidence="2" type="ORF">ElyMa_005869200</name>
</gene>
<evidence type="ECO:0000259" key="1">
    <source>
        <dbReference type="PROSITE" id="PS50222"/>
    </source>
</evidence>
<dbReference type="GO" id="GO:0005509">
    <property type="term" value="F:calcium ion binding"/>
    <property type="evidence" value="ECO:0007669"/>
    <property type="project" value="InterPro"/>
</dbReference>
<dbReference type="SUPFAM" id="SSF47473">
    <property type="entry name" value="EF-hand"/>
    <property type="match status" value="1"/>
</dbReference>
<accession>A0AAV4G2L1</accession>
<sequence length="132" mass="15554">MNFFRFLPPEEDSSSSSSPSIADVFREFFTELAAILKNEDQETCCKEMFRILDDTRKGFLWSEDVRTMLRAMQAQVHMSEQEMDDVLDDIDKNKDGRVDFSGMEVITLKPYRWIAVSPEMFVISRRISYVMW</sequence>
<feature type="domain" description="EF-hand" evidence="1">
    <location>
        <begin position="40"/>
        <end position="75"/>
    </location>
</feature>
<comment type="caution">
    <text evidence="2">The sequence shown here is derived from an EMBL/GenBank/DDBJ whole genome shotgun (WGS) entry which is preliminary data.</text>
</comment>
<reference evidence="2 3" key="1">
    <citation type="journal article" date="2021" name="Elife">
        <title>Chloroplast acquisition without the gene transfer in kleptoplastic sea slugs, Plakobranchus ocellatus.</title>
        <authorList>
            <person name="Maeda T."/>
            <person name="Takahashi S."/>
            <person name="Yoshida T."/>
            <person name="Shimamura S."/>
            <person name="Takaki Y."/>
            <person name="Nagai Y."/>
            <person name="Toyoda A."/>
            <person name="Suzuki Y."/>
            <person name="Arimoto A."/>
            <person name="Ishii H."/>
            <person name="Satoh N."/>
            <person name="Nishiyama T."/>
            <person name="Hasebe M."/>
            <person name="Maruyama T."/>
            <person name="Minagawa J."/>
            <person name="Obokata J."/>
            <person name="Shigenobu S."/>
        </authorList>
    </citation>
    <scope>NUCLEOTIDE SEQUENCE [LARGE SCALE GENOMIC DNA]</scope>
</reference>
<dbReference type="EMBL" id="BMAT01011796">
    <property type="protein sequence ID" value="GFR79260.1"/>
    <property type="molecule type" value="Genomic_DNA"/>
</dbReference>